<evidence type="ECO:0000256" key="5">
    <source>
        <dbReference type="ARBA" id="ARBA00023136"/>
    </source>
</evidence>
<dbReference type="EMBL" id="JALJOQ010000060">
    <property type="protein sequence ID" value="KAK9803350.1"/>
    <property type="molecule type" value="Genomic_DNA"/>
</dbReference>
<dbReference type="GO" id="GO:0055085">
    <property type="term" value="P:transmembrane transport"/>
    <property type="evidence" value="ECO:0007669"/>
    <property type="project" value="TreeGrafter"/>
</dbReference>
<dbReference type="InterPro" id="IPR002549">
    <property type="entry name" value="AI-2E-like"/>
</dbReference>
<proteinExistence type="inferred from homology"/>
<evidence type="ECO:0000256" key="6">
    <source>
        <dbReference type="SAM" id="Phobius"/>
    </source>
</evidence>
<keyword evidence="5 6" id="KW-0472">Membrane</keyword>
<feature type="transmembrane region" description="Helical" evidence="6">
    <location>
        <begin position="373"/>
        <end position="395"/>
    </location>
</feature>
<keyword evidence="4 6" id="KW-1133">Transmembrane helix</keyword>
<gene>
    <name evidence="7" type="ORF">WJX73_007055</name>
</gene>
<dbReference type="PANTHER" id="PTHR21716:SF62">
    <property type="entry name" value="TRANSPORT PROTEIN YDBI-RELATED"/>
    <property type="match status" value="1"/>
</dbReference>
<evidence type="ECO:0000313" key="7">
    <source>
        <dbReference type="EMBL" id="KAK9803350.1"/>
    </source>
</evidence>
<sequence length="463" mass="50837">MPVGPPGDVVTTAPLLRWSPGTSLETPDTSRKGSRELYKWLVDDLPWSRLGVWLAVAWTAFQLKDFFGIFMGTFILAFVGNSFVRSAQQTRLLSPFSPLLRRRTLVLIYFTFILGVVSMLGIATMPDIIREGADFITRLQSDNIWVVVLEKARSGLGDGVMDQIERLMLVASGDELGSMRTSAAVQAWTPERTQYLGTVLHRMLRSYTDSAVNLTTNLLAVISRFAVQVGVSMILSFMIVYDLPNISAGASSLRTSRLAPFYNELAPILSVFGQLFGKALQAQARIAMANTGLTAMGMWCLAIPGKGLLSLFVFICSFIPIAGCFISTVPIAFVALTEYGFLQLGLVILMVFGIHMIEAYGLNPAIYSAHLKLHPLLVLSVLVMAEHTLGVWGLLLAVPMTVFTLDYCIRYPACTVTEIAAKELKSVDFSDSMGSGGEEYVAPFKKSQDLARYQRVSLNHNDS</sequence>
<feature type="transmembrane region" description="Helical" evidence="6">
    <location>
        <begin position="311"/>
        <end position="335"/>
    </location>
</feature>
<evidence type="ECO:0000256" key="3">
    <source>
        <dbReference type="ARBA" id="ARBA00022692"/>
    </source>
</evidence>
<accession>A0AAW1NZ75</accession>
<name>A0AAW1NZ75_9CHLO</name>
<dbReference type="AlphaFoldDB" id="A0AAW1NZ75"/>
<dbReference type="PANTHER" id="PTHR21716">
    <property type="entry name" value="TRANSMEMBRANE PROTEIN"/>
    <property type="match status" value="1"/>
</dbReference>
<dbReference type="Pfam" id="PF01594">
    <property type="entry name" value="AI-2E_transport"/>
    <property type="match status" value="1"/>
</dbReference>
<dbReference type="GO" id="GO:0016020">
    <property type="term" value="C:membrane"/>
    <property type="evidence" value="ECO:0007669"/>
    <property type="project" value="UniProtKB-SubCell"/>
</dbReference>
<evidence type="ECO:0000313" key="8">
    <source>
        <dbReference type="Proteomes" id="UP001465755"/>
    </source>
</evidence>
<organism evidence="7 8">
    <name type="scientific">Symbiochloris irregularis</name>
    <dbReference type="NCBI Taxonomy" id="706552"/>
    <lineage>
        <taxon>Eukaryota</taxon>
        <taxon>Viridiplantae</taxon>
        <taxon>Chlorophyta</taxon>
        <taxon>core chlorophytes</taxon>
        <taxon>Trebouxiophyceae</taxon>
        <taxon>Trebouxiales</taxon>
        <taxon>Trebouxiaceae</taxon>
        <taxon>Symbiochloris</taxon>
    </lineage>
</organism>
<feature type="transmembrane region" description="Helical" evidence="6">
    <location>
        <begin position="66"/>
        <end position="84"/>
    </location>
</feature>
<comment type="similarity">
    <text evidence="2">Belongs to the autoinducer-2 exporter (AI-2E) (TC 2.A.86) family.</text>
</comment>
<dbReference type="Proteomes" id="UP001465755">
    <property type="component" value="Unassembled WGS sequence"/>
</dbReference>
<evidence type="ECO:0000256" key="4">
    <source>
        <dbReference type="ARBA" id="ARBA00022989"/>
    </source>
</evidence>
<comment type="caution">
    <text evidence="7">The sequence shown here is derived from an EMBL/GenBank/DDBJ whole genome shotgun (WGS) entry which is preliminary data.</text>
</comment>
<keyword evidence="3 6" id="KW-0812">Transmembrane</keyword>
<comment type="subcellular location">
    <subcellularLocation>
        <location evidence="1">Membrane</location>
        <topology evidence="1">Multi-pass membrane protein</topology>
    </subcellularLocation>
</comment>
<evidence type="ECO:0000256" key="1">
    <source>
        <dbReference type="ARBA" id="ARBA00004141"/>
    </source>
</evidence>
<keyword evidence="8" id="KW-1185">Reference proteome</keyword>
<protein>
    <submittedName>
        <fullName evidence="7">Uncharacterized protein</fullName>
    </submittedName>
</protein>
<evidence type="ECO:0000256" key="2">
    <source>
        <dbReference type="ARBA" id="ARBA00009773"/>
    </source>
</evidence>
<reference evidence="7 8" key="1">
    <citation type="journal article" date="2024" name="Nat. Commun.">
        <title>Phylogenomics reveals the evolutionary origins of lichenization in chlorophyte algae.</title>
        <authorList>
            <person name="Puginier C."/>
            <person name="Libourel C."/>
            <person name="Otte J."/>
            <person name="Skaloud P."/>
            <person name="Haon M."/>
            <person name="Grisel S."/>
            <person name="Petersen M."/>
            <person name="Berrin J.G."/>
            <person name="Delaux P.M."/>
            <person name="Dal Grande F."/>
            <person name="Keller J."/>
        </authorList>
    </citation>
    <scope>NUCLEOTIDE SEQUENCE [LARGE SCALE GENOMIC DNA]</scope>
    <source>
        <strain evidence="7 8">SAG 2036</strain>
    </source>
</reference>
<feature type="transmembrane region" description="Helical" evidence="6">
    <location>
        <begin position="105"/>
        <end position="125"/>
    </location>
</feature>
<feature type="transmembrane region" description="Helical" evidence="6">
    <location>
        <begin position="341"/>
        <end position="361"/>
    </location>
</feature>